<evidence type="ECO:0000313" key="2">
    <source>
        <dbReference type="Proteomes" id="UP000297890"/>
    </source>
</evidence>
<dbReference type="InterPro" id="IPR036844">
    <property type="entry name" value="Hint_dom_sf"/>
</dbReference>
<accession>A0A4Z0F5E6</accession>
<dbReference type="AlphaFoldDB" id="A0A4Z0F5E6"/>
<dbReference type="SUPFAM" id="SSF51294">
    <property type="entry name" value="Hedgehog/intein (Hint) domain"/>
    <property type="match status" value="1"/>
</dbReference>
<proteinExistence type="predicted"/>
<dbReference type="Proteomes" id="UP000297890">
    <property type="component" value="Unassembled WGS sequence"/>
</dbReference>
<dbReference type="EMBL" id="SRIO01000022">
    <property type="protein sequence ID" value="TFZ81477.1"/>
    <property type="molecule type" value="Genomic_DNA"/>
</dbReference>
<organism evidence="1 2">
    <name type="scientific">Candidatus Macondimonas diazotrophica</name>
    <dbReference type="NCBI Taxonomy" id="2305248"/>
    <lineage>
        <taxon>Bacteria</taxon>
        <taxon>Pseudomonadati</taxon>
        <taxon>Pseudomonadota</taxon>
        <taxon>Gammaproteobacteria</taxon>
        <taxon>Chromatiales</taxon>
        <taxon>Ectothiorhodospiraceae</taxon>
        <taxon>Candidatus Macondimonas</taxon>
    </lineage>
</organism>
<comment type="caution">
    <text evidence="1">The sequence shown here is derived from an EMBL/GenBank/DDBJ whole genome shotgun (WGS) entry which is preliminary data.</text>
</comment>
<name>A0A4Z0F5E6_9GAMM</name>
<dbReference type="Gene3D" id="3.30.420.240">
    <property type="match status" value="1"/>
</dbReference>
<keyword evidence="2" id="KW-1185">Reference proteome</keyword>
<evidence type="ECO:0000313" key="1">
    <source>
        <dbReference type="EMBL" id="TFZ81477.1"/>
    </source>
</evidence>
<dbReference type="RefSeq" id="WP_135282738.1">
    <property type="nucleotide sequence ID" value="NZ_SRIO01000022.1"/>
</dbReference>
<gene>
    <name evidence="1" type="ORF">E4680_12415</name>
</gene>
<reference evidence="1 2" key="1">
    <citation type="journal article" date="2019" name="ISME J.">
        <title>Candidatus Macondimonas diazotrophica, a novel gammaproteobacterial genus dominating crude-oil-contaminated coastal sediments.</title>
        <authorList>
            <person name="Karthikeyan S."/>
            <person name="Konstantinidis K."/>
        </authorList>
    </citation>
    <scope>NUCLEOTIDE SEQUENCE [LARGE SCALE GENOMIC DNA]</scope>
    <source>
        <strain evidence="1 2">KTK01</strain>
    </source>
</reference>
<dbReference type="OrthoDB" id="378710at2"/>
<protein>
    <recommendedName>
        <fullName evidence="3">DOD-type homing endonuclease domain-containing protein</fullName>
    </recommendedName>
</protein>
<sequence length="821" mass="93923">MSERGLEALLNKVDYSYLGKGYVPSPFALEFIAFIKLVNGVEGEENKPALIHYDMMDQFSGTSKHIQNLFVAFRGASKALPLTTPIPTPYGYKTMKEIAVGDYIFSRNGGATEVTSVSPIFIKPVYRISLEDGRFLDVCEDHLNIVVDEQGAEKVVPTKELLNISERFYIPLSKGVLYDHKKLPVDPYTLGCILSNAVIPKHTFSPVLNVSKELGLHIIDKIPYPAHMQDKHIMPSYLTHIKGVHKALREVVNIEDRTFHEDYLYASKEQRMELLQGIMDTSNLDELEEALKAQVVTLVNSLGGYVKDDVVHMEECPYSFPDKVKEWVPCSGKLEVIGIEEVPVVPSKCITVSCPSESFLAKDYLVTHNTSVLHEYFILYLATYGGLKGFGEVHAGMYISDTMENGVKNMRKNLEERWETSQFLQKYVPKTKFTEDLWEFENIDGKRLGYGGFAVGSRIRGFKYRKKRPSTCHLDDLLSENNVNSPGVLSDIEDLVYGAARQAMGPGKRLLSWTGTPFNKSDPIHSAAESKSWNTRVYPVCEQFPVEKKDFRGAWPDRFDFNFVKREYTSLLESGKIDMFNRELMLRVASEEDRLVKDDDLVWYSRDKVFINKSRYNFYITTDFATSNRPKADYSVIMVWAYTNNGDWMLVDGICKRQLMDKNIEQLFKFCSVYKPLSVGIEINGQQKGFIEWIREKQIEKNTYFNLAGPNSEGIRRSGKKIEYFKLFLPVIKAKKLWLPTELKNHELVVELLEEFRYTTEEKCAAKNDDVLDGVSMLMEMSPYKPSQESLPKVKDYGGESFAWFDEDYDEELNSVGSTIF</sequence>
<evidence type="ECO:0008006" key="3">
    <source>
        <dbReference type="Google" id="ProtNLM"/>
    </source>
</evidence>